<evidence type="ECO:0000313" key="3">
    <source>
        <dbReference type="Proteomes" id="UP001283341"/>
    </source>
</evidence>
<dbReference type="Proteomes" id="UP001283341">
    <property type="component" value="Unassembled WGS sequence"/>
</dbReference>
<evidence type="ECO:0000256" key="1">
    <source>
        <dbReference type="SAM" id="MobiDB-lite"/>
    </source>
</evidence>
<dbReference type="AlphaFoldDB" id="A0AAE0M2K7"/>
<name>A0AAE0M2K7_9PEZI</name>
<accession>A0AAE0M2K7</accession>
<organism evidence="2 3">
    <name type="scientific">Apodospora peruviana</name>
    <dbReference type="NCBI Taxonomy" id="516989"/>
    <lineage>
        <taxon>Eukaryota</taxon>
        <taxon>Fungi</taxon>
        <taxon>Dikarya</taxon>
        <taxon>Ascomycota</taxon>
        <taxon>Pezizomycotina</taxon>
        <taxon>Sordariomycetes</taxon>
        <taxon>Sordariomycetidae</taxon>
        <taxon>Sordariales</taxon>
        <taxon>Lasiosphaeriaceae</taxon>
        <taxon>Apodospora</taxon>
    </lineage>
</organism>
<feature type="compositionally biased region" description="Polar residues" evidence="1">
    <location>
        <begin position="204"/>
        <end position="222"/>
    </location>
</feature>
<keyword evidence="3" id="KW-1185">Reference proteome</keyword>
<reference evidence="2" key="2">
    <citation type="submission" date="2023-06" db="EMBL/GenBank/DDBJ databases">
        <authorList>
            <consortium name="Lawrence Berkeley National Laboratory"/>
            <person name="Haridas S."/>
            <person name="Hensen N."/>
            <person name="Bonometti L."/>
            <person name="Westerberg I."/>
            <person name="Brannstrom I.O."/>
            <person name="Guillou S."/>
            <person name="Cros-Aarteil S."/>
            <person name="Calhoun S."/>
            <person name="Kuo A."/>
            <person name="Mondo S."/>
            <person name="Pangilinan J."/>
            <person name="Riley R."/>
            <person name="Labutti K."/>
            <person name="Andreopoulos B."/>
            <person name="Lipzen A."/>
            <person name="Chen C."/>
            <person name="Yanf M."/>
            <person name="Daum C."/>
            <person name="Ng V."/>
            <person name="Clum A."/>
            <person name="Steindorff A."/>
            <person name="Ohm R."/>
            <person name="Martin F."/>
            <person name="Silar P."/>
            <person name="Natvig D."/>
            <person name="Lalanne C."/>
            <person name="Gautier V."/>
            <person name="Ament-Velasquez S.L."/>
            <person name="Kruys A."/>
            <person name="Hutchinson M.I."/>
            <person name="Powell A.J."/>
            <person name="Barry K."/>
            <person name="Miller A.N."/>
            <person name="Grigoriev I.V."/>
            <person name="Debuchy R."/>
            <person name="Gladieux P."/>
            <person name="Thoren M.H."/>
            <person name="Johannesson H."/>
        </authorList>
    </citation>
    <scope>NUCLEOTIDE SEQUENCE</scope>
    <source>
        <strain evidence="2">CBS 118394</strain>
    </source>
</reference>
<feature type="compositionally biased region" description="Low complexity" evidence="1">
    <location>
        <begin position="358"/>
        <end position="370"/>
    </location>
</feature>
<feature type="region of interest" description="Disordered" evidence="1">
    <location>
        <begin position="358"/>
        <end position="459"/>
    </location>
</feature>
<feature type="region of interest" description="Disordered" evidence="1">
    <location>
        <begin position="204"/>
        <end position="249"/>
    </location>
</feature>
<feature type="region of interest" description="Disordered" evidence="1">
    <location>
        <begin position="493"/>
        <end position="524"/>
    </location>
</feature>
<evidence type="ECO:0000313" key="2">
    <source>
        <dbReference type="EMBL" id="KAK3316458.1"/>
    </source>
</evidence>
<proteinExistence type="predicted"/>
<sequence>MDNWNTILRRGKITIQRTQLTYRQRIQQELEAQCEFVIREGVKAFVDKVFLEITKNISQSSQAIADDIEATMREQVDEPWAESIVPDEEVIVSMMARTLIRMLQRKYRADGQRPRVVIPEDAEVISIPGDNDLPSPQTLLRVDDWGLPRIKDEQAVIVEHESSEHGTGEITSPELALVPGDGEMAMPTVPATDESMNVEENVQLNKRPNETNDLGISSTLGSRPNKRARRHDHGISADQTDEEEPTENGTIHCSEVEGQDWIFEHHKFNRGHWFVVRCDRESHRSGIIHRFTKYPFSFNRAEKHFNTKKPKEKCHEEDIASLYKPEEIIRKFGYRVVGDELSAEWVENSNTKTKLASTMVGGASGTSSVGTRKRTRAKRKGGRFAGVQPPLECITPQGGDIATTARKFTSASGRISNSTSPQPQRPPPPQVREIRGEPAARRSSTASESSGAAVDISNSTHRTGAAPVADMIGRLFPIGHRGIILNSDRGIADEEGVDNSEDDSFQDDPTIRVVSDILPPSETP</sequence>
<feature type="compositionally biased region" description="Acidic residues" evidence="1">
    <location>
        <begin position="493"/>
        <end position="506"/>
    </location>
</feature>
<feature type="compositionally biased region" description="Basic residues" evidence="1">
    <location>
        <begin position="371"/>
        <end position="382"/>
    </location>
</feature>
<feature type="compositionally biased region" description="Low complexity" evidence="1">
    <location>
        <begin position="441"/>
        <end position="453"/>
    </location>
</feature>
<feature type="compositionally biased region" description="Polar residues" evidence="1">
    <location>
        <begin position="406"/>
        <end position="420"/>
    </location>
</feature>
<protein>
    <submittedName>
        <fullName evidence="2">Uncharacterized protein</fullName>
    </submittedName>
</protein>
<comment type="caution">
    <text evidence="2">The sequence shown here is derived from an EMBL/GenBank/DDBJ whole genome shotgun (WGS) entry which is preliminary data.</text>
</comment>
<reference evidence="2" key="1">
    <citation type="journal article" date="2023" name="Mol. Phylogenet. Evol.">
        <title>Genome-scale phylogeny and comparative genomics of the fungal order Sordariales.</title>
        <authorList>
            <person name="Hensen N."/>
            <person name="Bonometti L."/>
            <person name="Westerberg I."/>
            <person name="Brannstrom I.O."/>
            <person name="Guillou S."/>
            <person name="Cros-Aarteil S."/>
            <person name="Calhoun S."/>
            <person name="Haridas S."/>
            <person name="Kuo A."/>
            <person name="Mondo S."/>
            <person name="Pangilinan J."/>
            <person name="Riley R."/>
            <person name="LaButti K."/>
            <person name="Andreopoulos B."/>
            <person name="Lipzen A."/>
            <person name="Chen C."/>
            <person name="Yan M."/>
            <person name="Daum C."/>
            <person name="Ng V."/>
            <person name="Clum A."/>
            <person name="Steindorff A."/>
            <person name="Ohm R.A."/>
            <person name="Martin F."/>
            <person name="Silar P."/>
            <person name="Natvig D.O."/>
            <person name="Lalanne C."/>
            <person name="Gautier V."/>
            <person name="Ament-Velasquez S.L."/>
            <person name="Kruys A."/>
            <person name="Hutchinson M.I."/>
            <person name="Powell A.J."/>
            <person name="Barry K."/>
            <person name="Miller A.N."/>
            <person name="Grigoriev I.V."/>
            <person name="Debuchy R."/>
            <person name="Gladieux P."/>
            <person name="Hiltunen Thoren M."/>
            <person name="Johannesson H."/>
        </authorList>
    </citation>
    <scope>NUCLEOTIDE SEQUENCE</scope>
    <source>
        <strain evidence="2">CBS 118394</strain>
    </source>
</reference>
<dbReference type="EMBL" id="JAUEDM010000005">
    <property type="protein sequence ID" value="KAK3316458.1"/>
    <property type="molecule type" value="Genomic_DNA"/>
</dbReference>
<gene>
    <name evidence="2" type="ORF">B0H66DRAFT_561351</name>
</gene>